<reference evidence="4 5" key="1">
    <citation type="submission" date="2023-03" db="EMBL/GenBank/DDBJ databases">
        <title>Genome insight into feeding habits of ladybird beetles.</title>
        <authorList>
            <person name="Li H.-S."/>
            <person name="Huang Y.-H."/>
            <person name="Pang H."/>
        </authorList>
    </citation>
    <scope>NUCLEOTIDE SEQUENCE [LARGE SCALE GENOMIC DNA]</scope>
    <source>
        <strain evidence="4">SYSU_2023b</strain>
        <tissue evidence="4">Whole body</tissue>
    </source>
</reference>
<evidence type="ECO:0000313" key="4">
    <source>
        <dbReference type="EMBL" id="KAK9891041.1"/>
    </source>
</evidence>
<proteinExistence type="inferred from homology"/>
<evidence type="ECO:0000256" key="2">
    <source>
        <dbReference type="ARBA" id="ARBA00023128"/>
    </source>
</evidence>
<protein>
    <submittedName>
        <fullName evidence="4">Uncharacterized protein</fullName>
    </submittedName>
</protein>
<comment type="similarity">
    <text evidence="3">Belongs to the alpha-ketoglutarate dehydrogenase component 4 family.</text>
</comment>
<dbReference type="EMBL" id="JARQZJ010000127">
    <property type="protein sequence ID" value="KAK9891041.1"/>
    <property type="molecule type" value="Genomic_DNA"/>
</dbReference>
<organism evidence="4 5">
    <name type="scientific">Henosepilachna vigintioctopunctata</name>
    <dbReference type="NCBI Taxonomy" id="420089"/>
    <lineage>
        <taxon>Eukaryota</taxon>
        <taxon>Metazoa</taxon>
        <taxon>Ecdysozoa</taxon>
        <taxon>Arthropoda</taxon>
        <taxon>Hexapoda</taxon>
        <taxon>Insecta</taxon>
        <taxon>Pterygota</taxon>
        <taxon>Neoptera</taxon>
        <taxon>Endopterygota</taxon>
        <taxon>Coleoptera</taxon>
        <taxon>Polyphaga</taxon>
        <taxon>Cucujiformia</taxon>
        <taxon>Coccinelloidea</taxon>
        <taxon>Coccinellidae</taxon>
        <taxon>Epilachninae</taxon>
        <taxon>Epilachnini</taxon>
        <taxon>Henosepilachna</taxon>
    </lineage>
</organism>
<sequence>MEVVLAKFMPSRTISLCSKLRTPLIKFRYGLSRDHKPPAVSTAAANPKNTNVESGEAIYDFQIPARWRRKPLSEEECDYINRGGPDKL</sequence>
<evidence type="ECO:0000256" key="3">
    <source>
        <dbReference type="ARBA" id="ARBA00043970"/>
    </source>
</evidence>
<dbReference type="GO" id="GO:0005739">
    <property type="term" value="C:mitochondrion"/>
    <property type="evidence" value="ECO:0007669"/>
    <property type="project" value="UniProtKB-SubCell"/>
</dbReference>
<evidence type="ECO:0000313" key="5">
    <source>
        <dbReference type="Proteomes" id="UP001431783"/>
    </source>
</evidence>
<dbReference type="GO" id="GO:0006103">
    <property type="term" value="P:2-oxoglutarate metabolic process"/>
    <property type="evidence" value="ECO:0007669"/>
    <property type="project" value="InterPro"/>
</dbReference>
<dbReference type="AlphaFoldDB" id="A0AAW1V5S0"/>
<keyword evidence="2" id="KW-0496">Mitochondrion</keyword>
<dbReference type="Proteomes" id="UP001431783">
    <property type="component" value="Unassembled WGS sequence"/>
</dbReference>
<evidence type="ECO:0000256" key="1">
    <source>
        <dbReference type="ARBA" id="ARBA00004173"/>
    </source>
</evidence>
<keyword evidence="5" id="KW-1185">Reference proteome</keyword>
<accession>A0AAW1V5S0</accession>
<comment type="subcellular location">
    <subcellularLocation>
        <location evidence="1">Mitochondrion</location>
    </subcellularLocation>
</comment>
<dbReference type="Pfam" id="PF10937">
    <property type="entry name" value="Kgd4-YMR31"/>
    <property type="match status" value="1"/>
</dbReference>
<name>A0AAW1V5S0_9CUCU</name>
<gene>
    <name evidence="4" type="ORF">WA026_013369</name>
</gene>
<dbReference type="InterPro" id="IPR020373">
    <property type="entry name" value="Kgd4/YMR-31"/>
</dbReference>
<comment type="caution">
    <text evidence="4">The sequence shown here is derived from an EMBL/GenBank/DDBJ whole genome shotgun (WGS) entry which is preliminary data.</text>
</comment>